<dbReference type="InterPro" id="IPR051775">
    <property type="entry name" value="Homeobox_domain"/>
</dbReference>
<feature type="region of interest" description="Disordered" evidence="7">
    <location>
        <begin position="358"/>
        <end position="381"/>
    </location>
</feature>
<feature type="compositionally biased region" description="Low complexity" evidence="7">
    <location>
        <begin position="162"/>
        <end position="174"/>
    </location>
</feature>
<feature type="region of interest" description="Disordered" evidence="7">
    <location>
        <begin position="143"/>
        <end position="179"/>
    </location>
</feature>
<evidence type="ECO:0000256" key="4">
    <source>
        <dbReference type="ARBA" id="ARBA00023242"/>
    </source>
</evidence>
<keyword evidence="10" id="KW-1185">Reference proteome</keyword>
<keyword evidence="4 5" id="KW-0539">Nucleus</keyword>
<comment type="caution">
    <text evidence="9">The sequence shown here is derived from an EMBL/GenBank/DDBJ whole genome shotgun (WGS) entry which is preliminary data.</text>
</comment>
<dbReference type="PROSITE" id="PS50071">
    <property type="entry name" value="HOMEOBOX_2"/>
    <property type="match status" value="1"/>
</dbReference>
<dbReference type="GO" id="GO:0005634">
    <property type="term" value="C:nucleus"/>
    <property type="evidence" value="ECO:0007669"/>
    <property type="project" value="UniProtKB-SubCell"/>
</dbReference>
<dbReference type="InterPro" id="IPR001356">
    <property type="entry name" value="HD"/>
</dbReference>
<name>A0A8T9CKV4_9HELO</name>
<evidence type="ECO:0000256" key="5">
    <source>
        <dbReference type="PROSITE-ProRule" id="PRU00108"/>
    </source>
</evidence>
<evidence type="ECO:0000313" key="10">
    <source>
        <dbReference type="Proteomes" id="UP000469558"/>
    </source>
</evidence>
<organism evidence="9 10">
    <name type="scientific">Lachnellula suecica</name>
    <dbReference type="NCBI Taxonomy" id="602035"/>
    <lineage>
        <taxon>Eukaryota</taxon>
        <taxon>Fungi</taxon>
        <taxon>Dikarya</taxon>
        <taxon>Ascomycota</taxon>
        <taxon>Pezizomycotina</taxon>
        <taxon>Leotiomycetes</taxon>
        <taxon>Helotiales</taxon>
        <taxon>Lachnaceae</taxon>
        <taxon>Lachnellula</taxon>
    </lineage>
</organism>
<dbReference type="CDD" id="cd00086">
    <property type="entry name" value="homeodomain"/>
    <property type="match status" value="1"/>
</dbReference>
<dbReference type="GO" id="GO:0000981">
    <property type="term" value="F:DNA-binding transcription factor activity, RNA polymerase II-specific"/>
    <property type="evidence" value="ECO:0007669"/>
    <property type="project" value="InterPro"/>
</dbReference>
<feature type="region of interest" description="Disordered" evidence="7">
    <location>
        <begin position="277"/>
        <end position="337"/>
    </location>
</feature>
<evidence type="ECO:0000256" key="2">
    <source>
        <dbReference type="ARBA" id="ARBA00023125"/>
    </source>
</evidence>
<evidence type="ECO:0000256" key="6">
    <source>
        <dbReference type="RuleBase" id="RU000682"/>
    </source>
</evidence>
<protein>
    <submittedName>
        <fullName evidence="9">Homeobox protein YOX1</fullName>
    </submittedName>
</protein>
<dbReference type="AlphaFoldDB" id="A0A8T9CKV4"/>
<dbReference type="SUPFAM" id="SSF46689">
    <property type="entry name" value="Homeodomain-like"/>
    <property type="match status" value="1"/>
</dbReference>
<dbReference type="SMART" id="SM00389">
    <property type="entry name" value="HOX"/>
    <property type="match status" value="1"/>
</dbReference>
<gene>
    <name evidence="9" type="primary">YOX1</name>
    <name evidence="9" type="ORF">LSUE1_G001002</name>
</gene>
<evidence type="ECO:0000313" key="9">
    <source>
        <dbReference type="EMBL" id="TVY83353.1"/>
    </source>
</evidence>
<dbReference type="GO" id="GO:0000976">
    <property type="term" value="F:transcription cis-regulatory region binding"/>
    <property type="evidence" value="ECO:0007669"/>
    <property type="project" value="TreeGrafter"/>
</dbReference>
<dbReference type="InterPro" id="IPR009057">
    <property type="entry name" value="Homeodomain-like_sf"/>
</dbReference>
<evidence type="ECO:0000256" key="1">
    <source>
        <dbReference type="ARBA" id="ARBA00004123"/>
    </source>
</evidence>
<evidence type="ECO:0000256" key="7">
    <source>
        <dbReference type="SAM" id="MobiDB-lite"/>
    </source>
</evidence>
<sequence length="597" mass="64607">MSDATLPPPRSSPVGPASEGRERSNSSQSQDNFDVSGEQSSDPATGEGASGESETRAENKQRRKRTRHFLSSPSDQAILEAEYKLNPKPSKAARAEIVEKVTLNEKEVQIWFQNRRQINRRKSRPLLPHEIAAFGLGGMAALSSDPAPIEDPCGSQSIADARTSSQQRPRSSSQEDVESLQDIAVTEAQREKLISEAKKGLEDDVVEEQPLPTLNTTSEVETVLVSSSAESSSFSATEILTKSFSSTPGYLANRWNASYSSQSTPTSSQAYMFSTPPITNSAQPSSCPERIGASQSSARSSQMRLSMSIDGKAELISDDPSPPRTIAPRPSSSAGVGAYLPQKRMRTLQRSQSALPFGPLARQSVPGAPFPRLPTGRSRDARSWEFCCDPEIRDELTTFAENESNGSAVAAISLLRSTSNAALKPNSNKRNAPTTKYDSSKQLGKKPKLGRAQSSLARLQTPHGLSSAALEKLPGNNWKDGLMRSPSGDSDKENWLPNENAGNPRRRPLPSARADGQFGSRSALGDNHKVLSHAMNLGGNRRRKAKDVETMIFEDKENAGEGDADVEKFMRGEISPGKKGDLDCVQGLLSLSQGNWR</sequence>
<feature type="compositionally biased region" description="Low complexity" evidence="7">
    <location>
        <begin position="293"/>
        <end position="308"/>
    </location>
</feature>
<dbReference type="EMBL" id="QGMK01000201">
    <property type="protein sequence ID" value="TVY83353.1"/>
    <property type="molecule type" value="Genomic_DNA"/>
</dbReference>
<feature type="compositionally biased region" description="Polar residues" evidence="7">
    <location>
        <begin position="421"/>
        <end position="442"/>
    </location>
</feature>
<feature type="region of interest" description="Disordered" evidence="7">
    <location>
        <begin position="1"/>
        <end position="76"/>
    </location>
</feature>
<keyword evidence="3 5" id="KW-0371">Homeobox</keyword>
<feature type="compositionally biased region" description="Pro residues" evidence="7">
    <location>
        <begin position="1"/>
        <end position="11"/>
    </location>
</feature>
<evidence type="ECO:0000256" key="3">
    <source>
        <dbReference type="ARBA" id="ARBA00023155"/>
    </source>
</evidence>
<dbReference type="Proteomes" id="UP000469558">
    <property type="component" value="Unassembled WGS sequence"/>
</dbReference>
<dbReference type="PANTHER" id="PTHR24323:SF7">
    <property type="entry name" value="HOMEOBOX DOMAIN-CONTAINING PROTEIN"/>
    <property type="match status" value="1"/>
</dbReference>
<keyword evidence="2 5" id="KW-0238">DNA-binding</keyword>
<dbReference type="InterPro" id="IPR017970">
    <property type="entry name" value="Homeobox_CS"/>
</dbReference>
<feature type="DNA-binding region" description="Homeobox" evidence="5">
    <location>
        <begin position="64"/>
        <end position="123"/>
    </location>
</feature>
<dbReference type="PROSITE" id="PS00027">
    <property type="entry name" value="HOMEOBOX_1"/>
    <property type="match status" value="1"/>
</dbReference>
<comment type="subcellular location">
    <subcellularLocation>
        <location evidence="1 5 6">Nucleus</location>
    </subcellularLocation>
</comment>
<dbReference type="PANTHER" id="PTHR24323">
    <property type="entry name" value="CEH-10 HOMEODOMAIN-CONTAINING HOMOLOG"/>
    <property type="match status" value="1"/>
</dbReference>
<feature type="compositionally biased region" description="Polar residues" evidence="7">
    <location>
        <begin position="25"/>
        <end position="43"/>
    </location>
</feature>
<feature type="compositionally biased region" description="Polar residues" evidence="7">
    <location>
        <begin position="277"/>
        <end position="286"/>
    </location>
</feature>
<feature type="domain" description="Homeobox" evidence="8">
    <location>
        <begin position="62"/>
        <end position="122"/>
    </location>
</feature>
<evidence type="ECO:0000259" key="8">
    <source>
        <dbReference type="PROSITE" id="PS50071"/>
    </source>
</evidence>
<proteinExistence type="predicted"/>
<accession>A0A8T9CKV4</accession>
<feature type="region of interest" description="Disordered" evidence="7">
    <location>
        <begin position="421"/>
        <end position="524"/>
    </location>
</feature>
<dbReference type="OrthoDB" id="6159439at2759"/>
<dbReference type="Gene3D" id="1.10.10.60">
    <property type="entry name" value="Homeodomain-like"/>
    <property type="match status" value="1"/>
</dbReference>
<dbReference type="Pfam" id="PF00046">
    <property type="entry name" value="Homeodomain"/>
    <property type="match status" value="1"/>
</dbReference>
<reference evidence="9 10" key="1">
    <citation type="submission" date="2018-05" db="EMBL/GenBank/DDBJ databases">
        <title>Genome sequencing and assembly of the regulated plant pathogen Lachnellula willkommii and related sister species for the development of diagnostic species identification markers.</title>
        <authorList>
            <person name="Giroux E."/>
            <person name="Bilodeau G."/>
        </authorList>
    </citation>
    <scope>NUCLEOTIDE SEQUENCE [LARGE SCALE GENOMIC DNA]</scope>
    <source>
        <strain evidence="9 10">CBS 268.59</strain>
    </source>
</reference>